<name>A0ABW0C628_9FLAO</name>
<evidence type="ECO:0000259" key="1">
    <source>
        <dbReference type="Pfam" id="PF00534"/>
    </source>
</evidence>
<dbReference type="GO" id="GO:0016757">
    <property type="term" value="F:glycosyltransferase activity"/>
    <property type="evidence" value="ECO:0007669"/>
    <property type="project" value="UniProtKB-KW"/>
</dbReference>
<dbReference type="EC" id="2.4.-.-" evidence="2"/>
<dbReference type="PANTHER" id="PTHR12526">
    <property type="entry name" value="GLYCOSYLTRANSFERASE"/>
    <property type="match status" value="1"/>
</dbReference>
<dbReference type="Proteomes" id="UP001596162">
    <property type="component" value="Unassembled WGS sequence"/>
</dbReference>
<keyword evidence="2" id="KW-0808">Transferase</keyword>
<organism evidence="2 3">
    <name type="scientific">Bizionia hallyeonensis</name>
    <dbReference type="NCBI Taxonomy" id="1123757"/>
    <lineage>
        <taxon>Bacteria</taxon>
        <taxon>Pseudomonadati</taxon>
        <taxon>Bacteroidota</taxon>
        <taxon>Flavobacteriia</taxon>
        <taxon>Flavobacteriales</taxon>
        <taxon>Flavobacteriaceae</taxon>
        <taxon>Bizionia</taxon>
    </lineage>
</organism>
<evidence type="ECO:0000313" key="3">
    <source>
        <dbReference type="Proteomes" id="UP001596162"/>
    </source>
</evidence>
<keyword evidence="3" id="KW-1185">Reference proteome</keyword>
<protein>
    <submittedName>
        <fullName evidence="2">Glycosyltransferase family 4 protein</fullName>
        <ecNumber evidence="2">2.4.-.-</ecNumber>
    </submittedName>
</protein>
<dbReference type="CDD" id="cd03801">
    <property type="entry name" value="GT4_PimA-like"/>
    <property type="match status" value="1"/>
</dbReference>
<sequence>MKTIGLVLSRPPAYSETFFNSKIQGLLENGFIVVLFTGPCNETYPHCEHKKSPKVQKNLFLQLINMFWVGFTLLPYLKTVVNYYKLEKNYGSSSKRIIEKIYLNSPLLQFRGDWLHYGFATLAINNEFVAQAVDAKMAVSFRGFDIDVYPLKHPGCYDLLWQRVDHVHTISTYLIERAYDLGLPKATPFQKITPAIALETFPWQSIKTFNTPIKMLTVSRLHWIKGLLETLEALAVLKQKGILFQYTIIGSGALYESLAFSIHQLDLRDSVVLQGQQAHDVVLQAMHTTDMYLQYSHSEGFCNAVLEAQGAGALCFVSDGGGLTENIINDQTGWVVPKRQPSLLAKRLEQVIGLTDIEKLKVREQARLHVMSHFGLEEQNKQFILFYQD</sequence>
<accession>A0ABW0C628</accession>
<evidence type="ECO:0000313" key="2">
    <source>
        <dbReference type="EMBL" id="MFC5195472.1"/>
    </source>
</evidence>
<dbReference type="RefSeq" id="WP_376860324.1">
    <property type="nucleotide sequence ID" value="NZ_JBHSLA010000003.1"/>
</dbReference>
<dbReference type="SUPFAM" id="SSF53756">
    <property type="entry name" value="UDP-Glycosyltransferase/glycogen phosphorylase"/>
    <property type="match status" value="1"/>
</dbReference>
<gene>
    <name evidence="2" type="ORF">ACFPH8_09050</name>
</gene>
<reference evidence="3" key="1">
    <citation type="journal article" date="2019" name="Int. J. Syst. Evol. Microbiol.">
        <title>The Global Catalogue of Microorganisms (GCM) 10K type strain sequencing project: providing services to taxonomists for standard genome sequencing and annotation.</title>
        <authorList>
            <consortium name="The Broad Institute Genomics Platform"/>
            <consortium name="The Broad Institute Genome Sequencing Center for Infectious Disease"/>
            <person name="Wu L."/>
            <person name="Ma J."/>
        </authorList>
    </citation>
    <scope>NUCLEOTIDE SEQUENCE [LARGE SCALE GENOMIC DNA]</scope>
    <source>
        <strain evidence="3">JCM 17978</strain>
    </source>
</reference>
<feature type="domain" description="Glycosyl transferase family 1" evidence="1">
    <location>
        <begin position="208"/>
        <end position="355"/>
    </location>
</feature>
<proteinExistence type="predicted"/>
<dbReference type="PANTHER" id="PTHR12526:SF638">
    <property type="entry name" value="SPORE COAT PROTEIN SA"/>
    <property type="match status" value="1"/>
</dbReference>
<dbReference type="Gene3D" id="3.40.50.2000">
    <property type="entry name" value="Glycogen Phosphorylase B"/>
    <property type="match status" value="2"/>
</dbReference>
<dbReference type="EMBL" id="JBHSLA010000003">
    <property type="protein sequence ID" value="MFC5195472.1"/>
    <property type="molecule type" value="Genomic_DNA"/>
</dbReference>
<keyword evidence="2" id="KW-0328">Glycosyltransferase</keyword>
<comment type="caution">
    <text evidence="2">The sequence shown here is derived from an EMBL/GenBank/DDBJ whole genome shotgun (WGS) entry which is preliminary data.</text>
</comment>
<dbReference type="InterPro" id="IPR001296">
    <property type="entry name" value="Glyco_trans_1"/>
</dbReference>
<dbReference type="Pfam" id="PF00534">
    <property type="entry name" value="Glycos_transf_1"/>
    <property type="match status" value="1"/>
</dbReference>